<dbReference type="RefSeq" id="WP_062184824.1">
    <property type="nucleotide sequence ID" value="NZ_BBXL01000032.1"/>
</dbReference>
<dbReference type="InterPro" id="IPR050834">
    <property type="entry name" value="Glycosyltransf_2"/>
</dbReference>
<dbReference type="Gene3D" id="3.90.550.10">
    <property type="entry name" value="Spore Coat Polysaccharide Biosynthesis Protein SpsA, Chain A"/>
    <property type="match status" value="1"/>
</dbReference>
<dbReference type="AlphaFoldDB" id="A0A1M5AES4"/>
<organism evidence="2 3">
    <name type="scientific">Dysgonomonas macrotermitis</name>
    <dbReference type="NCBI Taxonomy" id="1346286"/>
    <lineage>
        <taxon>Bacteria</taxon>
        <taxon>Pseudomonadati</taxon>
        <taxon>Bacteroidota</taxon>
        <taxon>Bacteroidia</taxon>
        <taxon>Bacteroidales</taxon>
        <taxon>Dysgonomonadaceae</taxon>
        <taxon>Dysgonomonas</taxon>
    </lineage>
</organism>
<evidence type="ECO:0000313" key="3">
    <source>
        <dbReference type="Proteomes" id="UP000184480"/>
    </source>
</evidence>
<keyword evidence="2" id="KW-0808">Transferase</keyword>
<dbReference type="SUPFAM" id="SSF53448">
    <property type="entry name" value="Nucleotide-diphospho-sugar transferases"/>
    <property type="match status" value="1"/>
</dbReference>
<dbReference type="STRING" id="1346286.SAMN05444362_10529"/>
<evidence type="ECO:0000259" key="1">
    <source>
        <dbReference type="Pfam" id="PF00535"/>
    </source>
</evidence>
<reference evidence="3" key="1">
    <citation type="submission" date="2016-11" db="EMBL/GenBank/DDBJ databases">
        <authorList>
            <person name="Varghese N."/>
            <person name="Submissions S."/>
        </authorList>
    </citation>
    <scope>NUCLEOTIDE SEQUENCE [LARGE SCALE GENOMIC DNA]</scope>
    <source>
        <strain evidence="3">DSM 27370</strain>
    </source>
</reference>
<dbReference type="InterPro" id="IPR001173">
    <property type="entry name" value="Glyco_trans_2-like"/>
</dbReference>
<dbReference type="PANTHER" id="PTHR43685:SF2">
    <property type="entry name" value="GLYCOSYLTRANSFERASE 2-LIKE DOMAIN-CONTAINING PROTEIN"/>
    <property type="match status" value="1"/>
</dbReference>
<dbReference type="PANTHER" id="PTHR43685">
    <property type="entry name" value="GLYCOSYLTRANSFERASE"/>
    <property type="match status" value="1"/>
</dbReference>
<name>A0A1M5AES4_9BACT</name>
<evidence type="ECO:0000313" key="2">
    <source>
        <dbReference type="EMBL" id="SHF28810.1"/>
    </source>
</evidence>
<keyword evidence="3" id="KW-1185">Reference proteome</keyword>
<dbReference type="Proteomes" id="UP000184480">
    <property type="component" value="Unassembled WGS sequence"/>
</dbReference>
<dbReference type="GO" id="GO:0016740">
    <property type="term" value="F:transferase activity"/>
    <property type="evidence" value="ECO:0007669"/>
    <property type="project" value="UniProtKB-KW"/>
</dbReference>
<feature type="domain" description="Glycosyltransferase 2-like" evidence="1">
    <location>
        <begin position="7"/>
        <end position="95"/>
    </location>
</feature>
<dbReference type="OrthoDB" id="9788101at2"/>
<dbReference type="InterPro" id="IPR029044">
    <property type="entry name" value="Nucleotide-diphossugar_trans"/>
</dbReference>
<proteinExistence type="predicted"/>
<sequence>MNKDKISVVTVVYNGVSTIENTIKSVINQTYPNIEYIVIDGGSTDGTIDIIKKYEDRISWWISEPDKGIYDAMNKSIDRLDGLWVNFMNTGDYFYSDTAIDEIFGQGKDFSAFAAVYGDAEYRLKRFSYIRPGYDCDRDHFMPFSHQAAFARADIAKKNKFNLKYRIAADTEFFLRLNREGYELKHVPVIVCSYDASEGFSMHNEVKHAKEFIDMQIAYGAPKDSAYFKKYLRNAYFRQYLRKLIPDKLWQKMREDKIAKQHDIIIKKEIS</sequence>
<dbReference type="CDD" id="cd06433">
    <property type="entry name" value="GT_2_WfgS_like"/>
    <property type="match status" value="1"/>
</dbReference>
<protein>
    <submittedName>
        <fullName evidence="2">Glycosyltransferase involved in cell wall bisynthesis</fullName>
    </submittedName>
</protein>
<dbReference type="Pfam" id="PF00535">
    <property type="entry name" value="Glycos_transf_2"/>
    <property type="match status" value="1"/>
</dbReference>
<dbReference type="EMBL" id="FQUC01000005">
    <property type="protein sequence ID" value="SHF28810.1"/>
    <property type="molecule type" value="Genomic_DNA"/>
</dbReference>
<accession>A0A1M5AES4</accession>
<gene>
    <name evidence="2" type="ORF">SAMN05444362_10529</name>
</gene>